<dbReference type="PROSITE" id="PS00670">
    <property type="entry name" value="D_2_HYDROXYACID_DH_2"/>
    <property type="match status" value="1"/>
</dbReference>
<dbReference type="Pfam" id="PF02826">
    <property type="entry name" value="2-Hacid_dh_C"/>
    <property type="match status" value="1"/>
</dbReference>
<dbReference type="InterPro" id="IPR006140">
    <property type="entry name" value="D-isomer_DH_NAD-bd"/>
</dbReference>
<dbReference type="PANTHER" id="PTHR10996">
    <property type="entry name" value="2-HYDROXYACID DEHYDROGENASE-RELATED"/>
    <property type="match status" value="1"/>
</dbReference>
<dbReference type="Gene3D" id="3.40.50.720">
    <property type="entry name" value="NAD(P)-binding Rossmann-like Domain"/>
    <property type="match status" value="2"/>
</dbReference>
<reference evidence="6" key="1">
    <citation type="submission" date="2020-05" db="EMBL/GenBank/DDBJ databases">
        <authorList>
            <person name="Chiriac C."/>
            <person name="Salcher M."/>
            <person name="Ghai R."/>
            <person name="Kavagutti S V."/>
        </authorList>
    </citation>
    <scope>NUCLEOTIDE SEQUENCE</scope>
</reference>
<proteinExistence type="inferred from homology"/>
<dbReference type="AlphaFoldDB" id="A0A6J7ERX0"/>
<keyword evidence="3" id="KW-0520">NAD</keyword>
<evidence type="ECO:0000256" key="2">
    <source>
        <dbReference type="ARBA" id="ARBA00023002"/>
    </source>
</evidence>
<protein>
    <submittedName>
        <fullName evidence="6">Unannotated protein</fullName>
    </submittedName>
</protein>
<evidence type="ECO:0000256" key="1">
    <source>
        <dbReference type="ARBA" id="ARBA00005854"/>
    </source>
</evidence>
<evidence type="ECO:0000259" key="5">
    <source>
        <dbReference type="Pfam" id="PF02826"/>
    </source>
</evidence>
<comment type="similarity">
    <text evidence="1">Belongs to the D-isomer specific 2-hydroxyacid dehydrogenase family.</text>
</comment>
<feature type="domain" description="D-isomer specific 2-hydroxyacid dehydrogenase NAD-binding" evidence="5">
    <location>
        <begin position="109"/>
        <end position="280"/>
    </location>
</feature>
<dbReference type="FunFam" id="3.40.50.720:FF:000203">
    <property type="entry name" value="D-3-phosphoglycerate dehydrogenase (SerA)"/>
    <property type="match status" value="1"/>
</dbReference>
<evidence type="ECO:0000256" key="3">
    <source>
        <dbReference type="ARBA" id="ARBA00023027"/>
    </source>
</evidence>
<dbReference type="PANTHER" id="PTHR10996:SF277">
    <property type="entry name" value="GLYOXYLATE REDUCTASE_HYDROXYPYRUVATE REDUCTASE"/>
    <property type="match status" value="1"/>
</dbReference>
<dbReference type="GO" id="GO:0005829">
    <property type="term" value="C:cytosol"/>
    <property type="evidence" value="ECO:0007669"/>
    <property type="project" value="TreeGrafter"/>
</dbReference>
<accession>A0A6J7ERX0</accession>
<sequence>MARCFITRTLPGSAVERLSEAGHAVDIWPERMPPTTAEMISRIGGAEGLLCMLTDEITADLLGSAADLKVVSNMAVGCDNIDLIACRDRGVHVGNTPGVLTDATADLALALMLAISRRLPEGMSAVRSGDWKTWEPNFLLGMELRDRTLGIVGAGRIGNAVSARARAFGMEVIQSGRPDGPTPGLPLTQMLAQADIVSVHCPLTEETRGLVDASFLATMQKHALLINTSRGQVVNQTALAAALSNGDIAGAALDVTDPEPLPSDDPLLTAPNLIVTPHLGSATNRTREAMASIAVDNLLAGLAGSPLPHPVI</sequence>
<dbReference type="InterPro" id="IPR050223">
    <property type="entry name" value="D-isomer_2-hydroxyacid_DH"/>
</dbReference>
<name>A0A6J7ERX0_9ZZZZ</name>
<dbReference type="GO" id="GO:0016618">
    <property type="term" value="F:hydroxypyruvate reductase [NAD(P)H] activity"/>
    <property type="evidence" value="ECO:0007669"/>
    <property type="project" value="TreeGrafter"/>
</dbReference>
<dbReference type="SUPFAM" id="SSF52283">
    <property type="entry name" value="Formate/glycerate dehydrogenase catalytic domain-like"/>
    <property type="match status" value="1"/>
</dbReference>
<dbReference type="GO" id="GO:0030267">
    <property type="term" value="F:glyoxylate reductase (NADPH) activity"/>
    <property type="evidence" value="ECO:0007669"/>
    <property type="project" value="TreeGrafter"/>
</dbReference>
<dbReference type="SUPFAM" id="SSF51735">
    <property type="entry name" value="NAD(P)-binding Rossmann-fold domains"/>
    <property type="match status" value="1"/>
</dbReference>
<dbReference type="Pfam" id="PF00389">
    <property type="entry name" value="2-Hacid_dh"/>
    <property type="match status" value="1"/>
</dbReference>
<dbReference type="InterPro" id="IPR036291">
    <property type="entry name" value="NAD(P)-bd_dom_sf"/>
</dbReference>
<organism evidence="6">
    <name type="scientific">freshwater metagenome</name>
    <dbReference type="NCBI Taxonomy" id="449393"/>
    <lineage>
        <taxon>unclassified sequences</taxon>
        <taxon>metagenomes</taxon>
        <taxon>ecological metagenomes</taxon>
    </lineage>
</organism>
<gene>
    <name evidence="6" type="ORF">UFOPK3444_01545</name>
</gene>
<dbReference type="GO" id="GO:0051287">
    <property type="term" value="F:NAD binding"/>
    <property type="evidence" value="ECO:0007669"/>
    <property type="project" value="InterPro"/>
</dbReference>
<dbReference type="InterPro" id="IPR029753">
    <property type="entry name" value="D-isomer_DH_CS"/>
</dbReference>
<dbReference type="InterPro" id="IPR006139">
    <property type="entry name" value="D-isomer_2_OHA_DH_cat_dom"/>
</dbReference>
<evidence type="ECO:0000313" key="6">
    <source>
        <dbReference type="EMBL" id="CAB4882213.1"/>
    </source>
</evidence>
<dbReference type="EMBL" id="CAFBLU010000044">
    <property type="protein sequence ID" value="CAB4882213.1"/>
    <property type="molecule type" value="Genomic_DNA"/>
</dbReference>
<feature type="domain" description="D-isomer specific 2-hydroxyacid dehydrogenase catalytic" evidence="4">
    <location>
        <begin position="5"/>
        <end position="311"/>
    </location>
</feature>
<evidence type="ECO:0000259" key="4">
    <source>
        <dbReference type="Pfam" id="PF00389"/>
    </source>
</evidence>
<dbReference type="CDD" id="cd05301">
    <property type="entry name" value="GDH"/>
    <property type="match status" value="1"/>
</dbReference>
<keyword evidence="2" id="KW-0560">Oxidoreductase</keyword>